<dbReference type="RefSeq" id="XP_003853603.1">
    <property type="nucleotide sequence ID" value="XM_003853555.1"/>
</dbReference>
<protein>
    <recommendedName>
        <fullName evidence="4">Cyclase</fullName>
    </recommendedName>
</protein>
<gene>
    <name evidence="2" type="ORF">MYCGRDRAFT_92237</name>
</gene>
<dbReference type="PANTHER" id="PTHR34861:SF10">
    <property type="entry name" value="CYCLASE"/>
    <property type="match status" value="1"/>
</dbReference>
<evidence type="ECO:0000313" key="3">
    <source>
        <dbReference type="Proteomes" id="UP000008062"/>
    </source>
</evidence>
<reference evidence="2 3" key="1">
    <citation type="journal article" date="2011" name="PLoS Genet.">
        <title>Finished genome of the fungal wheat pathogen Mycosphaerella graminicola reveals dispensome structure, chromosome plasticity, and stealth pathogenesis.</title>
        <authorList>
            <person name="Goodwin S.B."/>
            <person name="Ben M'barek S."/>
            <person name="Dhillon B."/>
            <person name="Wittenberg A.H.J."/>
            <person name="Crane C.F."/>
            <person name="Hane J.K."/>
            <person name="Foster A.J."/>
            <person name="Van der Lee T.A.J."/>
            <person name="Grimwood J."/>
            <person name="Aerts A."/>
            <person name="Antoniw J."/>
            <person name="Bailey A."/>
            <person name="Bluhm B."/>
            <person name="Bowler J."/>
            <person name="Bristow J."/>
            <person name="van der Burgt A."/>
            <person name="Canto-Canche B."/>
            <person name="Churchill A.C.L."/>
            <person name="Conde-Ferraez L."/>
            <person name="Cools H.J."/>
            <person name="Coutinho P.M."/>
            <person name="Csukai M."/>
            <person name="Dehal P."/>
            <person name="De Wit P."/>
            <person name="Donzelli B."/>
            <person name="van de Geest H.C."/>
            <person name="van Ham R.C.H.J."/>
            <person name="Hammond-Kosack K.E."/>
            <person name="Henrissat B."/>
            <person name="Kilian A."/>
            <person name="Kobayashi A.K."/>
            <person name="Koopmann E."/>
            <person name="Kourmpetis Y."/>
            <person name="Kuzniar A."/>
            <person name="Lindquist E."/>
            <person name="Lombard V."/>
            <person name="Maliepaard C."/>
            <person name="Martins N."/>
            <person name="Mehrabi R."/>
            <person name="Nap J.P.H."/>
            <person name="Ponomarenko A."/>
            <person name="Rudd J.J."/>
            <person name="Salamov A."/>
            <person name="Schmutz J."/>
            <person name="Schouten H.J."/>
            <person name="Shapiro H."/>
            <person name="Stergiopoulos I."/>
            <person name="Torriani S.F.F."/>
            <person name="Tu H."/>
            <person name="de Vries R.P."/>
            <person name="Waalwijk C."/>
            <person name="Ware S.B."/>
            <person name="Wiebenga A."/>
            <person name="Zwiers L.-H."/>
            <person name="Oliver R.P."/>
            <person name="Grigoriev I.V."/>
            <person name="Kema G.H.J."/>
        </authorList>
    </citation>
    <scope>NUCLEOTIDE SEQUENCE [LARGE SCALE GENOMIC DNA]</scope>
    <source>
        <strain evidence="3">CBS 115943 / IPO323</strain>
    </source>
</reference>
<sequence length="395" mass="44263">MLALLKHRMQSLQPGHGSNTHFRRAFVNELQSELEEIYQVMSSGKSPTLLQQARERLSAITDSIAGQPHFTFPAFDQLPKVAGQPQGCAWGLFDKPGSKDELGTLNLLTPDLVRQAASQEIRTGQHVQLDWCLSENVEFPGFGRRKFEHTVLDSKAATKGAHTGLDDEIRMNTQSGSQWDSLKHFGHQKSGLYYNGLSHEEALKSPRNGIHNWCERGGIVGRGVLVDWLSWYEKTHGDPPSAVSRHEIPVSELDETLKWQGTTIRPGDILLIRSGYTRWHNYASPAERKRGTQENAVAIGVQNNEETVRWLYDHHFAAVAGDTIAFEAWPPPMESGWCLHEWLLVQWGCPIGELWNLEELSKLCEKEKRYSFFLTSAPLNVKGGVGSPPGVIAIL</sequence>
<dbReference type="InParanoid" id="F9X9W8"/>
<keyword evidence="3" id="KW-1185">Reference proteome</keyword>
<proteinExistence type="inferred from homology"/>
<accession>F9X9W8</accession>
<dbReference type="Gene3D" id="3.50.30.50">
    <property type="entry name" value="Putative cyclase"/>
    <property type="match status" value="1"/>
</dbReference>
<comment type="similarity">
    <text evidence="1">Belongs to the Cyclase 1 superfamily.</text>
</comment>
<evidence type="ECO:0000256" key="1">
    <source>
        <dbReference type="ARBA" id="ARBA00007865"/>
    </source>
</evidence>
<dbReference type="GeneID" id="13400875"/>
<dbReference type="GO" id="GO:0019441">
    <property type="term" value="P:L-tryptophan catabolic process to kynurenine"/>
    <property type="evidence" value="ECO:0007669"/>
    <property type="project" value="InterPro"/>
</dbReference>
<dbReference type="PANTHER" id="PTHR34861">
    <property type="match status" value="1"/>
</dbReference>
<dbReference type="EMBL" id="CM001199">
    <property type="protein sequence ID" value="EGP88579.1"/>
    <property type="molecule type" value="Genomic_DNA"/>
</dbReference>
<dbReference type="Pfam" id="PF04199">
    <property type="entry name" value="Cyclase"/>
    <property type="match status" value="1"/>
</dbReference>
<dbReference type="OrthoDB" id="5396at2759"/>
<dbReference type="HOGENOM" id="CLU_030671_1_0_1"/>
<evidence type="ECO:0000313" key="2">
    <source>
        <dbReference type="EMBL" id="EGP88579.1"/>
    </source>
</evidence>
<dbReference type="AlphaFoldDB" id="F9X9W8"/>
<dbReference type="InterPro" id="IPR037175">
    <property type="entry name" value="KFase_sf"/>
</dbReference>
<dbReference type="SUPFAM" id="SSF102198">
    <property type="entry name" value="Putative cyclase"/>
    <property type="match status" value="1"/>
</dbReference>
<dbReference type="InterPro" id="IPR007325">
    <property type="entry name" value="KFase/CYL"/>
</dbReference>
<dbReference type="Proteomes" id="UP000008062">
    <property type="component" value="Chromosome 4"/>
</dbReference>
<organism evidence="2 3">
    <name type="scientific">Zymoseptoria tritici (strain CBS 115943 / IPO323)</name>
    <name type="common">Speckled leaf blotch fungus</name>
    <name type="synonym">Septoria tritici</name>
    <dbReference type="NCBI Taxonomy" id="336722"/>
    <lineage>
        <taxon>Eukaryota</taxon>
        <taxon>Fungi</taxon>
        <taxon>Dikarya</taxon>
        <taxon>Ascomycota</taxon>
        <taxon>Pezizomycotina</taxon>
        <taxon>Dothideomycetes</taxon>
        <taxon>Dothideomycetidae</taxon>
        <taxon>Mycosphaerellales</taxon>
        <taxon>Mycosphaerellaceae</taxon>
        <taxon>Zymoseptoria</taxon>
    </lineage>
</organism>
<dbReference type="KEGG" id="ztr:MYCGRDRAFT_92237"/>
<dbReference type="OMA" id="SLKHFAH"/>
<name>F9X9W8_ZYMTI</name>
<evidence type="ECO:0008006" key="4">
    <source>
        <dbReference type="Google" id="ProtNLM"/>
    </source>
</evidence>
<dbReference type="eggNOG" id="ENOG502RXQJ">
    <property type="taxonomic scope" value="Eukaryota"/>
</dbReference>
<dbReference type="GO" id="GO:0004061">
    <property type="term" value="F:arylformamidase activity"/>
    <property type="evidence" value="ECO:0007669"/>
    <property type="project" value="InterPro"/>
</dbReference>